<name>A0A8S1F2L0_9PELO</name>
<evidence type="ECO:0000256" key="1">
    <source>
        <dbReference type="ARBA" id="ARBA00004211"/>
    </source>
</evidence>
<evidence type="ECO:0000313" key="9">
    <source>
        <dbReference type="EMBL" id="CAB3407787.1"/>
    </source>
</evidence>
<dbReference type="Gene3D" id="1.20.5.110">
    <property type="match status" value="1"/>
</dbReference>
<dbReference type="SMART" id="SM00397">
    <property type="entry name" value="t_SNARE"/>
    <property type="match status" value="1"/>
</dbReference>
<comment type="similarity">
    <text evidence="2 5">Belongs to the syntaxin family.</text>
</comment>
<keyword evidence="7" id="KW-1133">Transmembrane helix</keyword>
<feature type="coiled-coil region" evidence="6">
    <location>
        <begin position="85"/>
        <end position="166"/>
    </location>
</feature>
<dbReference type="InterPro" id="IPR006012">
    <property type="entry name" value="Syntaxin/epimorphin_CS"/>
</dbReference>
<feature type="coiled-coil region" evidence="6">
    <location>
        <begin position="5"/>
        <end position="39"/>
    </location>
</feature>
<dbReference type="GO" id="GO:0006906">
    <property type="term" value="P:vesicle fusion"/>
    <property type="evidence" value="ECO:0007669"/>
    <property type="project" value="TreeGrafter"/>
</dbReference>
<feature type="domain" description="T-SNARE coiled-coil homology" evidence="8">
    <location>
        <begin position="153"/>
        <end position="215"/>
    </location>
</feature>
<dbReference type="GO" id="GO:0031201">
    <property type="term" value="C:SNARE complex"/>
    <property type="evidence" value="ECO:0007669"/>
    <property type="project" value="TreeGrafter"/>
</dbReference>
<dbReference type="PROSITE" id="PS50192">
    <property type="entry name" value="T_SNARE"/>
    <property type="match status" value="1"/>
</dbReference>
<evidence type="ECO:0000256" key="7">
    <source>
        <dbReference type="SAM" id="Phobius"/>
    </source>
</evidence>
<feature type="transmembrane region" description="Helical" evidence="7">
    <location>
        <begin position="227"/>
        <end position="246"/>
    </location>
</feature>
<dbReference type="Gene3D" id="1.20.58.70">
    <property type="match status" value="1"/>
</dbReference>
<dbReference type="InterPro" id="IPR006011">
    <property type="entry name" value="Syntaxin_N"/>
</dbReference>
<keyword evidence="4" id="KW-0532">Neurotransmitter transport</keyword>
<keyword evidence="7" id="KW-0472">Membrane</keyword>
<dbReference type="SUPFAM" id="SSF47661">
    <property type="entry name" value="t-snare proteins"/>
    <property type="match status" value="1"/>
</dbReference>
<comment type="subcellular location">
    <subcellularLocation>
        <location evidence="1">Membrane</location>
        <topology evidence="1">Single-pass type IV membrane protein</topology>
    </subcellularLocation>
</comment>
<dbReference type="Pfam" id="PF14523">
    <property type="entry name" value="Syntaxin_2"/>
    <property type="match status" value="1"/>
</dbReference>
<dbReference type="GO" id="GO:0006886">
    <property type="term" value="P:intracellular protein transport"/>
    <property type="evidence" value="ECO:0007669"/>
    <property type="project" value="InterPro"/>
</dbReference>
<dbReference type="Pfam" id="PF05739">
    <property type="entry name" value="SNARE"/>
    <property type="match status" value="1"/>
</dbReference>
<dbReference type="InterPro" id="IPR010989">
    <property type="entry name" value="SNARE"/>
</dbReference>
<dbReference type="Proteomes" id="UP000494206">
    <property type="component" value="Unassembled WGS sequence"/>
</dbReference>
<evidence type="ECO:0000256" key="6">
    <source>
        <dbReference type="SAM" id="Coils"/>
    </source>
</evidence>
<evidence type="ECO:0000256" key="3">
    <source>
        <dbReference type="ARBA" id="ARBA00022448"/>
    </source>
</evidence>
<evidence type="ECO:0000313" key="10">
    <source>
        <dbReference type="Proteomes" id="UP000494206"/>
    </source>
</evidence>
<dbReference type="GO" id="GO:0048278">
    <property type="term" value="P:vesicle docking"/>
    <property type="evidence" value="ECO:0007669"/>
    <property type="project" value="TreeGrafter"/>
</dbReference>
<dbReference type="AlphaFoldDB" id="A0A8S1F2L0"/>
<keyword evidence="10" id="KW-1185">Reference proteome</keyword>
<dbReference type="EMBL" id="CADEPM010000006">
    <property type="protein sequence ID" value="CAB3407787.1"/>
    <property type="molecule type" value="Genomic_DNA"/>
</dbReference>
<proteinExistence type="inferred from homology"/>
<dbReference type="PANTHER" id="PTHR19957:SF411">
    <property type="entry name" value="LD23667P"/>
    <property type="match status" value="1"/>
</dbReference>
<keyword evidence="6" id="KW-0175">Coiled coil</keyword>
<dbReference type="PROSITE" id="PS00914">
    <property type="entry name" value="SYNTAXIN"/>
    <property type="match status" value="1"/>
</dbReference>
<protein>
    <recommendedName>
        <fullName evidence="8">t-SNARE coiled-coil homology domain-containing protein</fullName>
    </recommendedName>
</protein>
<dbReference type="GO" id="GO:0006836">
    <property type="term" value="P:neurotransmitter transport"/>
    <property type="evidence" value="ECO:0007669"/>
    <property type="project" value="UniProtKB-KW"/>
</dbReference>
<dbReference type="SMART" id="SM00503">
    <property type="entry name" value="SynN"/>
    <property type="match status" value="1"/>
</dbReference>
<keyword evidence="3" id="KW-0813">Transport</keyword>
<dbReference type="OrthoDB" id="364348at2759"/>
<evidence type="ECO:0000259" key="8">
    <source>
        <dbReference type="PROSITE" id="PS50192"/>
    </source>
</evidence>
<dbReference type="InterPro" id="IPR045242">
    <property type="entry name" value="Syntaxin"/>
</dbReference>
<sequence length="248" mass="28278">MDFNLDQGNETISQIQLNIQNLNQQVQQLDSLISRLSDSSNAGGKQRQLFNEKAQQAQELAKDTNHLMKKLVEMSNSNRSLKVHRERLQNDLIGVLNRLQASQRKAAQTEKAGMRQAREAAEMDAEASRAAENEFYAHQNANPQIQRQQQINLQEIKERQQSLQQLEQDIGDVNAIFAELAKIVHEQGDLVDSIEANVEHAQIYVEQGNQNVQQAVYYNQKARQKKLLLFCFLAILVVILGLTIYLSR</sequence>
<accession>A0A8S1F2L0</accession>
<evidence type="ECO:0000256" key="5">
    <source>
        <dbReference type="RuleBase" id="RU003858"/>
    </source>
</evidence>
<gene>
    <name evidence="9" type="ORF">CBOVIS_LOCUS9658</name>
</gene>
<evidence type="ECO:0000256" key="2">
    <source>
        <dbReference type="ARBA" id="ARBA00009063"/>
    </source>
</evidence>
<organism evidence="9 10">
    <name type="scientific">Caenorhabditis bovis</name>
    <dbReference type="NCBI Taxonomy" id="2654633"/>
    <lineage>
        <taxon>Eukaryota</taxon>
        <taxon>Metazoa</taxon>
        <taxon>Ecdysozoa</taxon>
        <taxon>Nematoda</taxon>
        <taxon>Chromadorea</taxon>
        <taxon>Rhabditida</taxon>
        <taxon>Rhabditina</taxon>
        <taxon>Rhabditomorpha</taxon>
        <taxon>Rhabditoidea</taxon>
        <taxon>Rhabditidae</taxon>
        <taxon>Peloderinae</taxon>
        <taxon>Caenorhabditis</taxon>
    </lineage>
</organism>
<dbReference type="InterPro" id="IPR000727">
    <property type="entry name" value="T_SNARE_dom"/>
</dbReference>
<comment type="caution">
    <text evidence="9">The sequence shown here is derived from an EMBL/GenBank/DDBJ whole genome shotgun (WGS) entry which is preliminary data.</text>
</comment>
<dbReference type="GO" id="GO:0008021">
    <property type="term" value="C:synaptic vesicle"/>
    <property type="evidence" value="ECO:0007669"/>
    <property type="project" value="TreeGrafter"/>
</dbReference>
<reference evidence="9 10" key="1">
    <citation type="submission" date="2020-04" db="EMBL/GenBank/DDBJ databases">
        <authorList>
            <person name="Laetsch R D."/>
            <person name="Stevens L."/>
            <person name="Kumar S."/>
            <person name="Blaxter L. M."/>
        </authorList>
    </citation>
    <scope>NUCLEOTIDE SEQUENCE [LARGE SCALE GENOMIC DNA]</scope>
</reference>
<keyword evidence="7" id="KW-0812">Transmembrane</keyword>
<evidence type="ECO:0000256" key="4">
    <source>
        <dbReference type="ARBA" id="ARBA00022775"/>
    </source>
</evidence>
<dbReference type="GO" id="GO:0005484">
    <property type="term" value="F:SNAP receptor activity"/>
    <property type="evidence" value="ECO:0007669"/>
    <property type="project" value="InterPro"/>
</dbReference>
<dbReference type="PANTHER" id="PTHR19957">
    <property type="entry name" value="SYNTAXIN"/>
    <property type="match status" value="1"/>
</dbReference>
<dbReference type="GO" id="GO:0000149">
    <property type="term" value="F:SNARE binding"/>
    <property type="evidence" value="ECO:0007669"/>
    <property type="project" value="TreeGrafter"/>
</dbReference>
<dbReference type="CDD" id="cd15847">
    <property type="entry name" value="SNARE_syntaxin7_like"/>
    <property type="match status" value="1"/>
</dbReference>